<proteinExistence type="predicted"/>
<keyword evidence="2" id="KW-1185">Reference proteome</keyword>
<dbReference type="RefSeq" id="XP_013439551.1">
    <property type="nucleotide sequence ID" value="XM_013584097.1"/>
</dbReference>
<gene>
    <name evidence="1" type="ORF">ENH_00010220</name>
</gene>
<protein>
    <submittedName>
        <fullName evidence="1">SAG family member</fullName>
    </submittedName>
</protein>
<evidence type="ECO:0000313" key="1">
    <source>
        <dbReference type="EMBL" id="CDJ62189.1"/>
    </source>
</evidence>
<evidence type="ECO:0000313" key="2">
    <source>
        <dbReference type="Proteomes" id="UP000030754"/>
    </source>
</evidence>
<name>U6MIB8_9EIME</name>
<reference evidence="1" key="1">
    <citation type="submission" date="2013-10" db="EMBL/GenBank/DDBJ databases">
        <title>Genomic analysis of the causative agents of coccidiosis in chickens.</title>
        <authorList>
            <person name="Reid A.J."/>
            <person name="Blake D."/>
            <person name="Billington K."/>
            <person name="Browne H."/>
            <person name="Dunn M."/>
            <person name="Hung S."/>
            <person name="Kawahara F."/>
            <person name="Miranda-Saavedra D."/>
            <person name="Mourier T."/>
            <person name="Nagra H."/>
            <person name="Otto T.D."/>
            <person name="Rawlings N."/>
            <person name="Sanchez A."/>
            <person name="Sanders M."/>
            <person name="Subramaniam C."/>
            <person name="Tay Y."/>
            <person name="Dear P."/>
            <person name="Doerig C."/>
            <person name="Gruber A."/>
            <person name="Parkinson J."/>
            <person name="Shirley M."/>
            <person name="Wan K.L."/>
            <person name="Berriman M."/>
            <person name="Tomley F."/>
            <person name="Pain A."/>
        </authorList>
    </citation>
    <scope>NUCLEOTIDE SEQUENCE [LARGE SCALE GENOMIC DNA]</scope>
    <source>
        <strain evidence="1">Houghton</strain>
    </source>
</reference>
<dbReference type="AlphaFoldDB" id="U6MIB8"/>
<accession>U6MIB8</accession>
<dbReference type="Proteomes" id="UP000030754">
    <property type="component" value="Unassembled WGS sequence"/>
</dbReference>
<dbReference type="VEuPathDB" id="ToxoDB:ENH_00010220"/>
<dbReference type="EMBL" id="HG722370">
    <property type="protein sequence ID" value="CDJ62189.1"/>
    <property type="molecule type" value="Genomic_DNA"/>
</dbReference>
<sequence length="151" mass="16079">MLSLGCVSIINVLRKENLRDLLKPLTKADDSELTVSLEEIQVDEADNLTAQTIAVKLAGAEAATCNLRETAGTEKYTGVVIPSAHNTDFDCNALIQATYTAGLPHLEESNFDPTTSKYVIEAPFNNVAVSTVAFLLSAKSAKVSCAATKDC</sequence>
<dbReference type="GeneID" id="25471207"/>
<organism evidence="1 2">
    <name type="scientific">Eimeria necatrix</name>
    <dbReference type="NCBI Taxonomy" id="51315"/>
    <lineage>
        <taxon>Eukaryota</taxon>
        <taxon>Sar</taxon>
        <taxon>Alveolata</taxon>
        <taxon>Apicomplexa</taxon>
        <taxon>Conoidasida</taxon>
        <taxon>Coccidia</taxon>
        <taxon>Eucoccidiorida</taxon>
        <taxon>Eimeriorina</taxon>
        <taxon>Eimeriidae</taxon>
        <taxon>Eimeria</taxon>
    </lineage>
</organism>
<reference evidence="1" key="2">
    <citation type="submission" date="2013-10" db="EMBL/GenBank/DDBJ databases">
        <authorList>
            <person name="Aslett M."/>
        </authorList>
    </citation>
    <scope>NUCLEOTIDE SEQUENCE [LARGE SCALE GENOMIC DNA]</scope>
    <source>
        <strain evidence="1">Houghton</strain>
    </source>
</reference>